<keyword evidence="1" id="KW-0472">Membrane</keyword>
<evidence type="ECO:0000313" key="2">
    <source>
        <dbReference type="EMBL" id="GLC83865.1"/>
    </source>
</evidence>
<proteinExistence type="predicted"/>
<comment type="caution">
    <text evidence="2">The sequence shown here is derived from an EMBL/GenBank/DDBJ whole genome shotgun (WGS) entry which is preliminary data.</text>
</comment>
<name>A0ABQ5NEK1_9MICO</name>
<gene>
    <name evidence="2" type="ORF">MIAR_04530</name>
</gene>
<evidence type="ECO:0000313" key="3">
    <source>
        <dbReference type="Proteomes" id="UP001165068"/>
    </source>
</evidence>
<dbReference type="RefSeq" id="WP_285630611.1">
    <property type="nucleotide sequence ID" value="NZ_BAAAUK010000001.1"/>
</dbReference>
<feature type="transmembrane region" description="Helical" evidence="1">
    <location>
        <begin position="17"/>
        <end position="37"/>
    </location>
</feature>
<sequence>MSEDDQPSAPWIRRHSVGVVIGLLAIIALIVGVIGLIQISNTVRNSYAIEYGAVVSAEEYAAMVRAVITTTGSDEVFGISIDHAEAAASDTAVPDVTTSVVTAPTTSHPFGASWEWREGALVLISPLTGDDTPAGDGAFSLGDIDPEKLNAVDRRIRDSMPYGVTEATLTVQKHGDGPAIRVHARNRGTDDKVDARATSEGRIIEGTVCIATSHSRGGDVTFSCNAVK</sequence>
<keyword evidence="1" id="KW-1133">Transmembrane helix</keyword>
<evidence type="ECO:0000256" key="1">
    <source>
        <dbReference type="SAM" id="Phobius"/>
    </source>
</evidence>
<dbReference type="EMBL" id="BRZC01000002">
    <property type="protein sequence ID" value="GLC83865.1"/>
    <property type="molecule type" value="Genomic_DNA"/>
</dbReference>
<dbReference type="Proteomes" id="UP001165068">
    <property type="component" value="Unassembled WGS sequence"/>
</dbReference>
<organism evidence="2 3">
    <name type="scientific">Microbacterium arabinogalactanolyticum</name>
    <dbReference type="NCBI Taxonomy" id="69365"/>
    <lineage>
        <taxon>Bacteria</taxon>
        <taxon>Bacillati</taxon>
        <taxon>Actinomycetota</taxon>
        <taxon>Actinomycetes</taxon>
        <taxon>Micrococcales</taxon>
        <taxon>Microbacteriaceae</taxon>
        <taxon>Microbacterium</taxon>
    </lineage>
</organism>
<accession>A0ABQ5NEK1</accession>
<keyword evidence="1" id="KW-0812">Transmembrane</keyword>
<reference evidence="2" key="1">
    <citation type="submission" date="2022-08" db="EMBL/GenBank/DDBJ databases">
        <title>Draft genome sequence of Microbacterium arabinogalactanolyticum JCM 9171.</title>
        <authorList>
            <person name="Fujita K."/>
            <person name="Ishiwata A."/>
            <person name="Fushinobu S."/>
        </authorList>
    </citation>
    <scope>NUCLEOTIDE SEQUENCE</scope>
    <source>
        <strain evidence="2">JCM 9171</strain>
    </source>
</reference>
<protein>
    <submittedName>
        <fullName evidence="2">Uncharacterized protein</fullName>
    </submittedName>
</protein>
<keyword evidence="3" id="KW-1185">Reference proteome</keyword>